<keyword evidence="2" id="KW-0732">Signal</keyword>
<feature type="region of interest" description="Disordered" evidence="1">
    <location>
        <begin position="30"/>
        <end position="70"/>
    </location>
</feature>
<proteinExistence type="predicted"/>
<evidence type="ECO:0000313" key="3">
    <source>
        <dbReference type="EMBL" id="OUD12204.1"/>
    </source>
</evidence>
<feature type="chain" id="PRO_5012897097" description="DUF945 domain-containing protein" evidence="2">
    <location>
        <begin position="26"/>
        <end position="526"/>
    </location>
</feature>
<dbReference type="InterPro" id="IPR010352">
    <property type="entry name" value="DUF945"/>
</dbReference>
<gene>
    <name evidence="3" type="ORF">TPSD3_13865</name>
</gene>
<accession>A0A251X3Y5</accession>
<name>A0A251X3Y5_9GAMM</name>
<dbReference type="AlphaFoldDB" id="A0A251X3Y5"/>
<feature type="compositionally biased region" description="Acidic residues" evidence="1">
    <location>
        <begin position="31"/>
        <end position="68"/>
    </location>
</feature>
<dbReference type="EMBL" id="MSLT01000023">
    <property type="protein sequence ID" value="OUD12204.1"/>
    <property type="molecule type" value="Genomic_DNA"/>
</dbReference>
<reference evidence="3 4" key="1">
    <citation type="submission" date="2016-12" db="EMBL/GenBank/DDBJ databases">
        <title>Thioflexothrix psekupsii D3 genome sequencing and assembly.</title>
        <authorList>
            <person name="Fomenkov A."/>
            <person name="Vincze T."/>
            <person name="Grabovich M."/>
            <person name="Anton B.P."/>
            <person name="Dubinina G."/>
            <person name="Orlova M."/>
            <person name="Belousova E."/>
            <person name="Roberts R.J."/>
        </authorList>
    </citation>
    <scope>NUCLEOTIDE SEQUENCE [LARGE SCALE GENOMIC DNA]</scope>
    <source>
        <strain evidence="3">D3</strain>
    </source>
</reference>
<dbReference type="RefSeq" id="WP_176329883.1">
    <property type="nucleotide sequence ID" value="NZ_MSLT01000023.1"/>
</dbReference>
<evidence type="ECO:0008006" key="5">
    <source>
        <dbReference type="Google" id="ProtNLM"/>
    </source>
</evidence>
<evidence type="ECO:0000256" key="2">
    <source>
        <dbReference type="SAM" id="SignalP"/>
    </source>
</evidence>
<evidence type="ECO:0000313" key="4">
    <source>
        <dbReference type="Proteomes" id="UP000194798"/>
    </source>
</evidence>
<sequence>MKPVLYTTLAGFLTAQLLLPMPIYAQTAPVTEEEEVTQVEEPSVEESSEGTSEESSDESLMTEEASEPDDLKAFSVKHTVKDQPLDAVEVEADPLVLLTRLKQDIQAQVEAHGKPLTILTEIRAVVDAEIEEGLGGLPVLVVKTDIDKEGAGSSVLNVDPWARELPADESSGDISLKWDGLTGKMNYNETFEQPRIEMTFGELKILEKGEQSTFTLDWAKSTLSGQFDVDMFPVQLNLHLPDLTAKVDTVNFLLNELKLDSKTDSIPLKENADGLQVDLSKGTMKVAKIDLQDTGEEAFRLLLEGFELMADGQVDGSTVSYQLSNQISKLLLEGIDEETLEMSYRDQWSLNQVNAAAMARIQKQVREVQQQRQNGHLSEDLMGMVMIGTFMQELPGLWADSPELMVKSLQLKTQQGQLDVNAKASVDGKQPLNLDDTNALMQAITVEVDAALDAALLKKILTLSVISDLPEDAEPSEDEIAQMVDGQIAQFVVAKYLAESDGRYTTKLVLSQGKFLLNGVEMPLPF</sequence>
<dbReference type="Proteomes" id="UP000194798">
    <property type="component" value="Unassembled WGS sequence"/>
</dbReference>
<evidence type="ECO:0000256" key="1">
    <source>
        <dbReference type="SAM" id="MobiDB-lite"/>
    </source>
</evidence>
<dbReference type="Pfam" id="PF06097">
    <property type="entry name" value="DUF945"/>
    <property type="match status" value="1"/>
</dbReference>
<protein>
    <recommendedName>
        <fullName evidence="5">DUF945 domain-containing protein</fullName>
    </recommendedName>
</protein>
<comment type="caution">
    <text evidence="3">The sequence shown here is derived from an EMBL/GenBank/DDBJ whole genome shotgun (WGS) entry which is preliminary data.</text>
</comment>
<organism evidence="3 4">
    <name type="scientific">Thioflexithrix psekupsensis</name>
    <dbReference type="NCBI Taxonomy" id="1570016"/>
    <lineage>
        <taxon>Bacteria</taxon>
        <taxon>Pseudomonadati</taxon>
        <taxon>Pseudomonadota</taxon>
        <taxon>Gammaproteobacteria</taxon>
        <taxon>Thiotrichales</taxon>
        <taxon>Thioflexithrix</taxon>
    </lineage>
</organism>
<keyword evidence="4" id="KW-1185">Reference proteome</keyword>
<feature type="signal peptide" evidence="2">
    <location>
        <begin position="1"/>
        <end position="25"/>
    </location>
</feature>